<keyword evidence="2" id="KW-1185">Reference proteome</keyword>
<proteinExistence type="predicted"/>
<comment type="caution">
    <text evidence="1">The sequence shown here is derived from an EMBL/GenBank/DDBJ whole genome shotgun (WGS) entry which is preliminary data.</text>
</comment>
<dbReference type="Proteomes" id="UP001176940">
    <property type="component" value="Unassembled WGS sequence"/>
</dbReference>
<protein>
    <submittedName>
        <fullName evidence="1">Uncharacterized protein</fullName>
    </submittedName>
</protein>
<evidence type="ECO:0000313" key="2">
    <source>
        <dbReference type="Proteomes" id="UP001176940"/>
    </source>
</evidence>
<gene>
    <name evidence="1" type="ORF">RIMI_LOCUS1049949</name>
</gene>
<accession>A0ABN9KQ88</accession>
<dbReference type="EMBL" id="CAUEEQ010001336">
    <property type="protein sequence ID" value="CAJ0919499.1"/>
    <property type="molecule type" value="Genomic_DNA"/>
</dbReference>
<name>A0ABN9KQ88_9NEOB</name>
<sequence length="115" mass="12791">MKQSRVLYTAGHRQREADPITCEEFSTEVFSKSLFCVDFVEPRDQSSSEVSSRALGDIRADVAIKEGCRRTHHSVGCAPGGLLWISPDRSLPTTHLPSSCTEGKKLVRLHCEQEC</sequence>
<evidence type="ECO:0000313" key="1">
    <source>
        <dbReference type="EMBL" id="CAJ0919499.1"/>
    </source>
</evidence>
<organism evidence="1 2">
    <name type="scientific">Ranitomeya imitator</name>
    <name type="common">mimic poison frog</name>
    <dbReference type="NCBI Taxonomy" id="111125"/>
    <lineage>
        <taxon>Eukaryota</taxon>
        <taxon>Metazoa</taxon>
        <taxon>Chordata</taxon>
        <taxon>Craniata</taxon>
        <taxon>Vertebrata</taxon>
        <taxon>Euteleostomi</taxon>
        <taxon>Amphibia</taxon>
        <taxon>Batrachia</taxon>
        <taxon>Anura</taxon>
        <taxon>Neobatrachia</taxon>
        <taxon>Hyloidea</taxon>
        <taxon>Dendrobatidae</taxon>
        <taxon>Dendrobatinae</taxon>
        <taxon>Ranitomeya</taxon>
    </lineage>
</organism>
<reference evidence="1" key="1">
    <citation type="submission" date="2023-07" db="EMBL/GenBank/DDBJ databases">
        <authorList>
            <person name="Stuckert A."/>
        </authorList>
    </citation>
    <scope>NUCLEOTIDE SEQUENCE</scope>
</reference>